<evidence type="ECO:0000313" key="5">
    <source>
        <dbReference type="Proteomes" id="UP000562929"/>
    </source>
</evidence>
<feature type="domain" description="XRCC4 coiled-coil" evidence="3">
    <location>
        <begin position="131"/>
        <end position="195"/>
    </location>
</feature>
<evidence type="ECO:0000256" key="2">
    <source>
        <dbReference type="SAM" id="MobiDB-lite"/>
    </source>
</evidence>
<organism evidence="4 5">
    <name type="scientific">Ophiocordyceps camponoti-floridani</name>
    <dbReference type="NCBI Taxonomy" id="2030778"/>
    <lineage>
        <taxon>Eukaryota</taxon>
        <taxon>Fungi</taxon>
        <taxon>Dikarya</taxon>
        <taxon>Ascomycota</taxon>
        <taxon>Pezizomycotina</taxon>
        <taxon>Sordariomycetes</taxon>
        <taxon>Hypocreomycetidae</taxon>
        <taxon>Hypocreales</taxon>
        <taxon>Ophiocordycipitaceae</taxon>
        <taxon>Ophiocordyceps</taxon>
    </lineage>
</organism>
<dbReference type="PANTHER" id="PTHR42067">
    <property type="entry name" value="YALI0C15378P"/>
    <property type="match status" value="1"/>
</dbReference>
<reference evidence="4 5" key="1">
    <citation type="journal article" date="2020" name="G3 (Bethesda)">
        <title>Genetic Underpinnings of Host Manipulation by Ophiocordyceps as Revealed by Comparative Transcriptomics.</title>
        <authorList>
            <person name="Will I."/>
            <person name="Das B."/>
            <person name="Trinh T."/>
            <person name="Brachmann A."/>
            <person name="Ohm R.A."/>
            <person name="de Bekker C."/>
        </authorList>
    </citation>
    <scope>NUCLEOTIDE SEQUENCE [LARGE SCALE GENOMIC DNA]</scope>
    <source>
        <strain evidence="4 5">EC05</strain>
    </source>
</reference>
<keyword evidence="1" id="KW-0175">Coiled coil</keyword>
<feature type="compositionally biased region" description="Basic and acidic residues" evidence="2">
    <location>
        <begin position="224"/>
        <end position="249"/>
    </location>
</feature>
<feature type="coiled-coil region" evidence="1">
    <location>
        <begin position="150"/>
        <end position="177"/>
    </location>
</feature>
<dbReference type="AlphaFoldDB" id="A0A8H4Q1U4"/>
<evidence type="ECO:0000256" key="1">
    <source>
        <dbReference type="SAM" id="Coils"/>
    </source>
</evidence>
<gene>
    <name evidence="4" type="ORF">GQ602_006707</name>
</gene>
<dbReference type="Pfam" id="PF21924">
    <property type="entry name" value="XRCC4_CC"/>
    <property type="match status" value="1"/>
</dbReference>
<dbReference type="InterPro" id="IPR053962">
    <property type="entry name" value="XRCC4_CC"/>
</dbReference>
<sequence length="330" mass="35751">MAPFPVLKLRRSDADGCLLVQASSAGPEPLDLKLVATEGAAPYVSSLRHSRVTSLRSQRCPVSDKEWEQILGAVLRRKQVDDVETLASVPSSGSASLTIRKQVNGITQSLGVIQFRHDENLRIELFPWCTQSLDDLAEKTEAVASLVAQTQSLDAEVADLRAQLETLMQAKKEDETALLLKFRDLLNEKKVKIREQQKIISSFSQKSHRPAESGARKRKAASVKSEEGSHDDNQGMRGDPDSRMVHSDAETDDGTASLAREDDADNVESEGVIKSRPVSSAQSKRFLDGAAASSKRAAQAPPPTRALPFKAGKAAAPPSAGEETESDDEL</sequence>
<evidence type="ECO:0000259" key="3">
    <source>
        <dbReference type="Pfam" id="PF21924"/>
    </source>
</evidence>
<dbReference type="InterPro" id="IPR014751">
    <property type="entry name" value="XRCC4-like_C"/>
</dbReference>
<evidence type="ECO:0000313" key="4">
    <source>
        <dbReference type="EMBL" id="KAF4582083.1"/>
    </source>
</evidence>
<dbReference type="OrthoDB" id="8064436at2759"/>
<name>A0A8H4Q1U4_9HYPO</name>
<comment type="caution">
    <text evidence="4">The sequence shown here is derived from an EMBL/GenBank/DDBJ whole genome shotgun (WGS) entry which is preliminary data.</text>
</comment>
<dbReference type="EMBL" id="JAACLJ010000008">
    <property type="protein sequence ID" value="KAF4582083.1"/>
    <property type="molecule type" value="Genomic_DNA"/>
</dbReference>
<dbReference type="Gene3D" id="1.20.5.370">
    <property type="match status" value="1"/>
</dbReference>
<dbReference type="Proteomes" id="UP000562929">
    <property type="component" value="Unassembled WGS sequence"/>
</dbReference>
<feature type="compositionally biased region" description="Low complexity" evidence="2">
    <location>
        <begin position="310"/>
        <end position="321"/>
    </location>
</feature>
<feature type="compositionally biased region" description="Low complexity" evidence="2">
    <location>
        <begin position="290"/>
        <end position="299"/>
    </location>
</feature>
<protein>
    <submittedName>
        <fullName evidence="4">DNA double-strand break repair and VJ recombination XRCC4</fullName>
    </submittedName>
</protein>
<proteinExistence type="predicted"/>
<dbReference type="SUPFAM" id="SSF58022">
    <property type="entry name" value="XRCC4, C-terminal oligomerization domain"/>
    <property type="match status" value="1"/>
</dbReference>
<dbReference type="PANTHER" id="PTHR42067:SF1">
    <property type="entry name" value="MITOTIC APPARATUS PROTEIN P62"/>
    <property type="match status" value="1"/>
</dbReference>
<accession>A0A8H4Q1U4</accession>
<keyword evidence="5" id="KW-1185">Reference proteome</keyword>
<feature type="region of interest" description="Disordered" evidence="2">
    <location>
        <begin position="202"/>
        <end position="330"/>
    </location>
</feature>